<reference evidence="1 2" key="1">
    <citation type="submission" date="2018-04" db="EMBL/GenBank/DDBJ databases">
        <title>WGS assembly of Panicum hallii var. hallii HAL2.</title>
        <authorList>
            <person name="Lovell J."/>
            <person name="Jenkins J."/>
            <person name="Lowry D."/>
            <person name="Mamidi S."/>
            <person name="Sreedasyam A."/>
            <person name="Weng X."/>
            <person name="Barry K."/>
            <person name="Bonette J."/>
            <person name="Campitelli B."/>
            <person name="Daum C."/>
            <person name="Gordon S."/>
            <person name="Gould B."/>
            <person name="Lipzen A."/>
            <person name="MacQueen A."/>
            <person name="Palacio-Mejia J."/>
            <person name="Plott C."/>
            <person name="Shakirov E."/>
            <person name="Shu S."/>
            <person name="Yoshinaga Y."/>
            <person name="Zane M."/>
            <person name="Rokhsar D."/>
            <person name="Grimwood J."/>
            <person name="Schmutz J."/>
            <person name="Juenger T."/>
        </authorList>
    </citation>
    <scope>NUCLEOTIDE SEQUENCE [LARGE SCALE GENOMIC DNA]</scope>
    <source>
        <strain evidence="2">cv. HAL2</strain>
    </source>
</reference>
<dbReference type="PANTHER" id="PTHR34189">
    <property type="entry name" value="TRANSMEMBRANE PROTEIN"/>
    <property type="match status" value="1"/>
</dbReference>
<dbReference type="Proteomes" id="UP000244336">
    <property type="component" value="Chromosome 5"/>
</dbReference>
<keyword evidence="2" id="KW-1185">Reference proteome</keyword>
<dbReference type="OrthoDB" id="759788at2759"/>
<protein>
    <submittedName>
        <fullName evidence="1">Uncharacterized protein</fullName>
    </submittedName>
</protein>
<proteinExistence type="predicted"/>
<evidence type="ECO:0000313" key="1">
    <source>
        <dbReference type="EMBL" id="PUZ55859.1"/>
    </source>
</evidence>
<accession>A0A2T7DJU5</accession>
<gene>
    <name evidence="1" type="ORF">GQ55_5G245900</name>
</gene>
<name>A0A2T7DJU5_9POAL</name>
<dbReference type="Gramene" id="PUZ55859">
    <property type="protein sequence ID" value="PUZ55859"/>
    <property type="gene ID" value="GQ55_5G245900"/>
</dbReference>
<evidence type="ECO:0000313" key="2">
    <source>
        <dbReference type="Proteomes" id="UP000244336"/>
    </source>
</evidence>
<dbReference type="PANTHER" id="PTHR34189:SF13">
    <property type="entry name" value="TRANSMEMBRANE PROTEIN"/>
    <property type="match status" value="1"/>
</dbReference>
<dbReference type="STRING" id="1504633.A0A2T7DJU5"/>
<dbReference type="EMBL" id="CM009753">
    <property type="protein sequence ID" value="PUZ55859.1"/>
    <property type="molecule type" value="Genomic_DNA"/>
</dbReference>
<organism evidence="1 2">
    <name type="scientific">Panicum hallii var. hallii</name>
    <dbReference type="NCBI Taxonomy" id="1504633"/>
    <lineage>
        <taxon>Eukaryota</taxon>
        <taxon>Viridiplantae</taxon>
        <taxon>Streptophyta</taxon>
        <taxon>Embryophyta</taxon>
        <taxon>Tracheophyta</taxon>
        <taxon>Spermatophyta</taxon>
        <taxon>Magnoliopsida</taxon>
        <taxon>Liliopsida</taxon>
        <taxon>Poales</taxon>
        <taxon>Poaceae</taxon>
        <taxon>PACMAD clade</taxon>
        <taxon>Panicoideae</taxon>
        <taxon>Panicodae</taxon>
        <taxon>Paniceae</taxon>
        <taxon>Panicinae</taxon>
        <taxon>Panicum</taxon>
        <taxon>Panicum sect. Panicum</taxon>
    </lineage>
</organism>
<sequence>MDVGHLPTYDPRSDAAKKEALDASRANLAHTLVHLNPVVVLLCGRRLWSFSNAAVPGKASSYHSVC</sequence>
<dbReference type="AlphaFoldDB" id="A0A2T7DJU5"/>